<keyword evidence="2 6" id="KW-0479">Metal-binding</keyword>
<name>A0A2N6UKH9_9FIRM</name>
<dbReference type="EMBL" id="PNHP01000001">
    <property type="protein sequence ID" value="PMC82368.1"/>
    <property type="molecule type" value="Genomic_DNA"/>
</dbReference>
<protein>
    <recommendedName>
        <fullName evidence="6">Peptide deformylase</fullName>
        <shortName evidence="6">PDF</shortName>
        <ecNumber evidence="6">3.5.1.88</ecNumber>
    </recommendedName>
    <alternativeName>
        <fullName evidence="6">Polypeptide deformylase</fullName>
    </alternativeName>
</protein>
<evidence type="ECO:0000256" key="6">
    <source>
        <dbReference type="HAMAP-Rule" id="MF_00163"/>
    </source>
</evidence>
<comment type="cofactor">
    <cofactor evidence="6">
        <name>Fe(2+)</name>
        <dbReference type="ChEBI" id="CHEBI:29033"/>
    </cofactor>
    <text evidence="6">Binds 1 Fe(2+) ion.</text>
</comment>
<dbReference type="Gene3D" id="3.90.45.10">
    <property type="entry name" value="Peptide deformylase"/>
    <property type="match status" value="1"/>
</dbReference>
<gene>
    <name evidence="6 7" type="primary">def</name>
    <name evidence="7" type="ORF">CJ192_01145</name>
</gene>
<comment type="catalytic activity">
    <reaction evidence="6">
        <text>N-terminal N-formyl-L-methionyl-[peptide] + H2O = N-terminal L-methionyl-[peptide] + formate</text>
        <dbReference type="Rhea" id="RHEA:24420"/>
        <dbReference type="Rhea" id="RHEA-COMP:10639"/>
        <dbReference type="Rhea" id="RHEA-COMP:10640"/>
        <dbReference type="ChEBI" id="CHEBI:15377"/>
        <dbReference type="ChEBI" id="CHEBI:15740"/>
        <dbReference type="ChEBI" id="CHEBI:49298"/>
        <dbReference type="ChEBI" id="CHEBI:64731"/>
        <dbReference type="EC" id="3.5.1.88"/>
    </reaction>
</comment>
<evidence type="ECO:0000256" key="5">
    <source>
        <dbReference type="ARBA" id="ARBA00023004"/>
    </source>
</evidence>
<evidence type="ECO:0000256" key="2">
    <source>
        <dbReference type="ARBA" id="ARBA00022723"/>
    </source>
</evidence>
<dbReference type="PANTHER" id="PTHR10458">
    <property type="entry name" value="PEPTIDE DEFORMYLASE"/>
    <property type="match status" value="1"/>
</dbReference>
<dbReference type="EC" id="3.5.1.88" evidence="6"/>
<dbReference type="InterPro" id="IPR023635">
    <property type="entry name" value="Peptide_deformylase"/>
</dbReference>
<feature type="binding site" evidence="6">
    <location>
        <position position="156"/>
    </location>
    <ligand>
        <name>Fe cation</name>
        <dbReference type="ChEBI" id="CHEBI:24875"/>
    </ligand>
</feature>
<feature type="active site" evidence="6">
    <location>
        <position position="153"/>
    </location>
</feature>
<proteinExistence type="inferred from homology"/>
<keyword evidence="5 6" id="KW-0408">Iron</keyword>
<dbReference type="Proteomes" id="UP000235658">
    <property type="component" value="Unassembled WGS sequence"/>
</dbReference>
<comment type="caution">
    <text evidence="7">The sequence shown here is derived from an EMBL/GenBank/DDBJ whole genome shotgun (WGS) entry which is preliminary data.</text>
</comment>
<dbReference type="GO" id="GO:0006412">
    <property type="term" value="P:translation"/>
    <property type="evidence" value="ECO:0007669"/>
    <property type="project" value="UniProtKB-UniRule"/>
</dbReference>
<dbReference type="NCBIfam" id="NF001159">
    <property type="entry name" value="PRK00150.1-3"/>
    <property type="match status" value="1"/>
</dbReference>
<dbReference type="PIRSF" id="PIRSF004749">
    <property type="entry name" value="Pep_def"/>
    <property type="match status" value="1"/>
</dbReference>
<dbReference type="PANTHER" id="PTHR10458:SF22">
    <property type="entry name" value="PEPTIDE DEFORMYLASE"/>
    <property type="match status" value="1"/>
</dbReference>
<evidence type="ECO:0000313" key="7">
    <source>
        <dbReference type="EMBL" id="PMC82368.1"/>
    </source>
</evidence>
<organism evidence="7 8">
    <name type="scientific">Anaerococcus hydrogenalis</name>
    <dbReference type="NCBI Taxonomy" id="33029"/>
    <lineage>
        <taxon>Bacteria</taxon>
        <taxon>Bacillati</taxon>
        <taxon>Bacillota</taxon>
        <taxon>Tissierellia</taxon>
        <taxon>Tissierellales</taxon>
        <taxon>Peptoniphilaceae</taxon>
        <taxon>Anaerococcus</taxon>
    </lineage>
</organism>
<dbReference type="Pfam" id="PF01327">
    <property type="entry name" value="Pep_deformylase"/>
    <property type="match status" value="1"/>
</dbReference>
<keyword evidence="3 6" id="KW-0378">Hydrolase</keyword>
<dbReference type="HAMAP" id="MF_00163">
    <property type="entry name" value="Pep_deformylase"/>
    <property type="match status" value="1"/>
</dbReference>
<comment type="similarity">
    <text evidence="1 6">Belongs to the polypeptide deformylase family.</text>
</comment>
<evidence type="ECO:0000256" key="3">
    <source>
        <dbReference type="ARBA" id="ARBA00022801"/>
    </source>
</evidence>
<evidence type="ECO:0000256" key="4">
    <source>
        <dbReference type="ARBA" id="ARBA00022917"/>
    </source>
</evidence>
<feature type="binding site" evidence="6">
    <location>
        <position position="110"/>
    </location>
    <ligand>
        <name>Fe cation</name>
        <dbReference type="ChEBI" id="CHEBI:24875"/>
    </ligand>
</feature>
<accession>A0A2N6UKH9</accession>
<evidence type="ECO:0000256" key="1">
    <source>
        <dbReference type="ARBA" id="ARBA00010759"/>
    </source>
</evidence>
<dbReference type="SUPFAM" id="SSF56420">
    <property type="entry name" value="Peptide deformylase"/>
    <property type="match status" value="1"/>
</dbReference>
<feature type="binding site" evidence="6">
    <location>
        <position position="152"/>
    </location>
    <ligand>
        <name>Fe cation</name>
        <dbReference type="ChEBI" id="CHEBI:24875"/>
    </ligand>
</feature>
<dbReference type="InterPro" id="IPR036821">
    <property type="entry name" value="Peptide_deformylase_sf"/>
</dbReference>
<dbReference type="FunFam" id="3.90.45.10:FF:000005">
    <property type="entry name" value="Peptide deformylase"/>
    <property type="match status" value="1"/>
</dbReference>
<comment type="function">
    <text evidence="6">Removes the formyl group from the N-terminal Met of newly synthesized proteins. Requires at least a dipeptide for an efficient rate of reaction. N-terminal L-methionine is a prerequisite for activity but the enzyme has broad specificity at other positions.</text>
</comment>
<dbReference type="AlphaFoldDB" id="A0A2N6UKH9"/>
<sequence>MVGYQKFTQLILNKINKGEVMAIRNIRQVGDPILRKTSKEVKEVNDRIKILLDDMAETMYKADGVGLAAPQVGLLKRVIVVDIRDEDGLIKLVNPEIIEKDGEQVGVEGCLSVPNFNANVKRPAHVIVKYLDENGEEKKIEAEGLKAVALCHEIDHLNGVLFIDNYEEEVKFD</sequence>
<dbReference type="CDD" id="cd00487">
    <property type="entry name" value="Pep_deformylase"/>
    <property type="match status" value="1"/>
</dbReference>
<reference evidence="7 8" key="1">
    <citation type="submission" date="2017-09" db="EMBL/GenBank/DDBJ databases">
        <title>Bacterial strain isolated from the female urinary microbiota.</title>
        <authorList>
            <person name="Thomas-White K."/>
            <person name="Kumar N."/>
            <person name="Forster S."/>
            <person name="Putonti C."/>
            <person name="Lawley T."/>
            <person name="Wolfe A.J."/>
        </authorList>
    </citation>
    <scope>NUCLEOTIDE SEQUENCE [LARGE SCALE GENOMIC DNA]</scope>
    <source>
        <strain evidence="7 8">UMB0204</strain>
    </source>
</reference>
<dbReference type="PRINTS" id="PR01576">
    <property type="entry name" value="PDEFORMYLASE"/>
</dbReference>
<evidence type="ECO:0000313" key="8">
    <source>
        <dbReference type="Proteomes" id="UP000235658"/>
    </source>
</evidence>
<dbReference type="GO" id="GO:0042586">
    <property type="term" value="F:peptide deformylase activity"/>
    <property type="evidence" value="ECO:0007669"/>
    <property type="project" value="UniProtKB-UniRule"/>
</dbReference>
<dbReference type="GO" id="GO:0046872">
    <property type="term" value="F:metal ion binding"/>
    <property type="evidence" value="ECO:0007669"/>
    <property type="project" value="UniProtKB-KW"/>
</dbReference>
<keyword evidence="4 6" id="KW-0648">Protein biosynthesis</keyword>
<dbReference type="NCBIfam" id="TIGR00079">
    <property type="entry name" value="pept_deformyl"/>
    <property type="match status" value="1"/>
</dbReference>